<evidence type="ECO:0000313" key="8">
    <source>
        <dbReference type="EMBL" id="AKP68028.1"/>
    </source>
</evidence>
<dbReference type="InterPro" id="IPR044492">
    <property type="entry name" value="P_typ_ATPase_HD_dom"/>
</dbReference>
<dbReference type="Gene3D" id="3.40.1110.10">
    <property type="entry name" value="Calcium-transporting ATPase, cytoplasmic domain N"/>
    <property type="match status" value="1"/>
</dbReference>
<dbReference type="NCBIfam" id="TIGR01494">
    <property type="entry name" value="ATPase_P-type"/>
    <property type="match status" value="2"/>
</dbReference>
<feature type="transmembrane region" description="Helical" evidence="6">
    <location>
        <begin position="670"/>
        <end position="690"/>
    </location>
</feature>
<dbReference type="Pfam" id="PF00122">
    <property type="entry name" value="E1-E2_ATPase"/>
    <property type="match status" value="1"/>
</dbReference>
<comment type="subcellular location">
    <subcellularLocation>
        <location evidence="1">Membrane</location>
        <topology evidence="1">Multi-pass membrane protein</topology>
    </subcellularLocation>
</comment>
<evidence type="ECO:0000256" key="4">
    <source>
        <dbReference type="ARBA" id="ARBA00022989"/>
    </source>
</evidence>
<dbReference type="InterPro" id="IPR059000">
    <property type="entry name" value="ATPase_P-type_domA"/>
</dbReference>
<dbReference type="Gene3D" id="1.20.1110.10">
    <property type="entry name" value="Calcium-transporting ATPase, transmembrane domain"/>
    <property type="match status" value="1"/>
</dbReference>
<accession>A0A0H4QMU2</accession>
<dbReference type="InterPro" id="IPR036412">
    <property type="entry name" value="HAD-like_sf"/>
</dbReference>
<dbReference type="SFLD" id="SFLDG00002">
    <property type="entry name" value="C1.7:_P-type_atpase_like"/>
    <property type="match status" value="1"/>
</dbReference>
<feature type="transmembrane region" description="Helical" evidence="6">
    <location>
        <begin position="754"/>
        <end position="774"/>
    </location>
</feature>
<evidence type="ECO:0000256" key="6">
    <source>
        <dbReference type="SAM" id="Phobius"/>
    </source>
</evidence>
<dbReference type="PANTHER" id="PTHR42861">
    <property type="entry name" value="CALCIUM-TRANSPORTING ATPASE"/>
    <property type="match status" value="1"/>
</dbReference>
<reference evidence="9" key="1">
    <citation type="submission" date="2015-07" db="EMBL/GenBank/DDBJ databases">
        <title>Lactobacillus ginsenosidimutans/EMML 3141/ whole genome sequencing.</title>
        <authorList>
            <person name="Kim M.K."/>
            <person name="Im W.-T."/>
            <person name="Srinivasan S."/>
            <person name="Lee J.-J."/>
        </authorList>
    </citation>
    <scope>NUCLEOTIDE SEQUENCE [LARGE SCALE GENOMIC DNA]</scope>
    <source>
        <strain evidence="9">EMML 3041</strain>
    </source>
</reference>
<dbReference type="Proteomes" id="UP000036106">
    <property type="component" value="Chromosome"/>
</dbReference>
<dbReference type="SUPFAM" id="SSF56784">
    <property type="entry name" value="HAD-like"/>
    <property type="match status" value="1"/>
</dbReference>
<dbReference type="InterPro" id="IPR023214">
    <property type="entry name" value="HAD_sf"/>
</dbReference>
<feature type="transmembrane region" description="Helical" evidence="6">
    <location>
        <begin position="272"/>
        <end position="291"/>
    </location>
</feature>
<dbReference type="SUPFAM" id="SSF81653">
    <property type="entry name" value="Calcium ATPase, transduction domain A"/>
    <property type="match status" value="1"/>
</dbReference>
<keyword evidence="2 6" id="KW-0812">Transmembrane</keyword>
<dbReference type="InterPro" id="IPR001757">
    <property type="entry name" value="P_typ_ATPase"/>
</dbReference>
<keyword evidence="5 6" id="KW-0472">Membrane</keyword>
<dbReference type="InterPro" id="IPR023298">
    <property type="entry name" value="ATPase_P-typ_TM_dom_sf"/>
</dbReference>
<name>A0A0H4QMU2_9LACO</name>
<dbReference type="KEGG" id="lgn:ABM34_11120"/>
<dbReference type="Pfam" id="PF00702">
    <property type="entry name" value="Hydrolase"/>
    <property type="match status" value="1"/>
</dbReference>
<dbReference type="PATRIC" id="fig|1007676.4.peg.2251"/>
<keyword evidence="3" id="KW-1278">Translocase</keyword>
<dbReference type="GO" id="GO:0016887">
    <property type="term" value="F:ATP hydrolysis activity"/>
    <property type="evidence" value="ECO:0007669"/>
    <property type="project" value="InterPro"/>
</dbReference>
<evidence type="ECO:0000256" key="1">
    <source>
        <dbReference type="ARBA" id="ARBA00004141"/>
    </source>
</evidence>
<dbReference type="InterPro" id="IPR018303">
    <property type="entry name" value="ATPase_P-typ_P_site"/>
</dbReference>
<feature type="transmembrane region" description="Helical" evidence="6">
    <location>
        <begin position="696"/>
        <end position="714"/>
    </location>
</feature>
<dbReference type="GO" id="GO:0016020">
    <property type="term" value="C:membrane"/>
    <property type="evidence" value="ECO:0007669"/>
    <property type="project" value="UniProtKB-SubCell"/>
</dbReference>
<dbReference type="GO" id="GO:0005524">
    <property type="term" value="F:ATP binding"/>
    <property type="evidence" value="ECO:0007669"/>
    <property type="project" value="InterPro"/>
</dbReference>
<gene>
    <name evidence="8" type="ORF">ABM34_11120</name>
</gene>
<feature type="transmembrane region" description="Helical" evidence="6">
    <location>
        <begin position="234"/>
        <end position="252"/>
    </location>
</feature>
<feature type="domain" description="P-type ATPase A" evidence="7">
    <location>
        <begin position="120"/>
        <end position="214"/>
    </location>
</feature>
<dbReference type="PROSITE" id="PS00154">
    <property type="entry name" value="ATPASE_E1_E2"/>
    <property type="match status" value="1"/>
</dbReference>
<evidence type="ECO:0000259" key="7">
    <source>
        <dbReference type="Pfam" id="PF00122"/>
    </source>
</evidence>
<dbReference type="SUPFAM" id="SSF81665">
    <property type="entry name" value="Calcium ATPase, transmembrane domain M"/>
    <property type="match status" value="1"/>
</dbReference>
<dbReference type="InterPro" id="IPR008250">
    <property type="entry name" value="ATPase_P-typ_transduc_dom_A_sf"/>
</dbReference>
<protein>
    <submittedName>
        <fullName evidence="8">Cation transporter</fullName>
    </submittedName>
</protein>
<dbReference type="SFLD" id="SFLDS00003">
    <property type="entry name" value="Haloacid_Dehalogenase"/>
    <property type="match status" value="1"/>
</dbReference>
<dbReference type="PRINTS" id="PR00119">
    <property type="entry name" value="CATATPASE"/>
</dbReference>
<keyword evidence="9" id="KW-1185">Reference proteome</keyword>
<sequence length="789" mass="87186">MLNQITVGKHMIKVKKPEKYTNIDSGLTNQEFNEKVSQGLTNIQIKKLSRSIPQILADNIFTLFNFLNLVIAILIAWTGSYRNLFFLGPVLANIIIGSFQQIRSKLTIDKINLVNEQEFSTIRNNEEVKVPIEELVEDDIVILKRGNTIPADGIVRSSNGLQTNESSITGESDTIEKFEDDSVYSGSFAIAGQARVQLTQVGMNSFVSKLSNAVSREKGSDSVLMKIINNIIKILTYTIVPIGLILFFRSFLKNGDVSQSILGTSASVIGMIPEGLVLLTAVALATGAYNLSKKKILVRSLNAIETLARVDTLCLDKTGTITTGKLNVKKISPEKGFSEEFVKQVASTIVEETEETNATAQAIKDLKSAAFKDKVKEVLPFSSETKYSGYIAESGTKYKMGAPEFIIDDPSEETNKRVQEAAEKGFRVIAVLREVDEKQDLLGLIFISDQVRKQAKSTFSYLKNQGIDLKIISGDNPVTVSNVASQAGIDKTDNYIDMSTLPADTDYSELVKKYRVFGRVRPNEKSDLIEAMQKNGLTVGMTGDGVNDVLAMRKSDCSIAIAGESDAAEASADFVLLNRNFDSMIFMLNEGRRVINNVERVASLYLIKTIYSVVLSIVFIFLGSGYPFQPSQLTPVNALTVGIPTFILALEPNYRPPAGRFMRNVMEIALPAAICNIILLLTIQGVGNWANLTYKSTSTMSVFAIGLIGYCALVSISNPLIIRKKVMIGVSMLLFVIAFTYSDKLFGLQSIFDLHFTFIYISIALLSWPLFMFMREVLGRRVFSRINWK</sequence>
<keyword evidence="4 6" id="KW-1133">Transmembrane helix</keyword>
<evidence type="ECO:0000256" key="5">
    <source>
        <dbReference type="ARBA" id="ARBA00023136"/>
    </source>
</evidence>
<proteinExistence type="predicted"/>
<dbReference type="EMBL" id="CP012034">
    <property type="protein sequence ID" value="AKP68028.1"/>
    <property type="molecule type" value="Genomic_DNA"/>
</dbReference>
<dbReference type="InterPro" id="IPR023299">
    <property type="entry name" value="ATPase_P-typ_cyto_dom_N"/>
</dbReference>
<dbReference type="SUPFAM" id="SSF81660">
    <property type="entry name" value="Metal cation-transporting ATPase, ATP-binding domain N"/>
    <property type="match status" value="1"/>
</dbReference>
<evidence type="ECO:0000256" key="2">
    <source>
        <dbReference type="ARBA" id="ARBA00022692"/>
    </source>
</evidence>
<dbReference type="STRING" id="1007676.ABM34_11120"/>
<feature type="transmembrane region" description="Helical" evidence="6">
    <location>
        <begin position="84"/>
        <end position="102"/>
    </location>
</feature>
<dbReference type="Gene3D" id="2.70.150.10">
    <property type="entry name" value="Calcium-transporting ATPase, cytoplasmic transduction domain A"/>
    <property type="match status" value="1"/>
</dbReference>
<evidence type="ECO:0000256" key="3">
    <source>
        <dbReference type="ARBA" id="ARBA00022967"/>
    </source>
</evidence>
<feature type="transmembrane region" description="Helical" evidence="6">
    <location>
        <begin position="55"/>
        <end position="78"/>
    </location>
</feature>
<dbReference type="Gene3D" id="3.40.50.1000">
    <property type="entry name" value="HAD superfamily/HAD-like"/>
    <property type="match status" value="1"/>
</dbReference>
<feature type="transmembrane region" description="Helical" evidence="6">
    <location>
        <begin position="602"/>
        <end position="626"/>
    </location>
</feature>
<evidence type="ECO:0000313" key="9">
    <source>
        <dbReference type="Proteomes" id="UP000036106"/>
    </source>
</evidence>
<dbReference type="AlphaFoldDB" id="A0A0H4QMU2"/>
<feature type="transmembrane region" description="Helical" evidence="6">
    <location>
        <begin position="726"/>
        <end position="742"/>
    </location>
</feature>
<feature type="transmembrane region" description="Helical" evidence="6">
    <location>
        <begin position="632"/>
        <end position="650"/>
    </location>
</feature>
<dbReference type="PRINTS" id="PR00120">
    <property type="entry name" value="HATPASE"/>
</dbReference>
<dbReference type="SFLD" id="SFLDF00027">
    <property type="entry name" value="p-type_atpase"/>
    <property type="match status" value="1"/>
</dbReference>
<organism evidence="8 9">
    <name type="scientific">Companilactobacillus ginsenosidimutans</name>
    <dbReference type="NCBI Taxonomy" id="1007676"/>
    <lineage>
        <taxon>Bacteria</taxon>
        <taxon>Bacillati</taxon>
        <taxon>Bacillota</taxon>
        <taxon>Bacilli</taxon>
        <taxon>Lactobacillales</taxon>
        <taxon>Lactobacillaceae</taxon>
        <taxon>Companilactobacillus</taxon>
    </lineage>
</organism>